<dbReference type="Pfam" id="PF00535">
    <property type="entry name" value="Glycos_transf_2"/>
    <property type="match status" value="1"/>
</dbReference>
<dbReference type="Proteomes" id="UP000321089">
    <property type="component" value="Unassembled WGS sequence"/>
</dbReference>
<feature type="domain" description="Glycosyltransferase 2-like" evidence="1">
    <location>
        <begin position="5"/>
        <end position="158"/>
    </location>
</feature>
<evidence type="ECO:0000313" key="3">
    <source>
        <dbReference type="EMBL" id="NAS17098.1"/>
    </source>
</evidence>
<protein>
    <submittedName>
        <fullName evidence="3">Glycosyltransferase</fullName>
    </submittedName>
</protein>
<dbReference type="EMBL" id="BKBC01000018">
    <property type="protein sequence ID" value="GEQ21170.1"/>
    <property type="molecule type" value="Genomic_DNA"/>
</dbReference>
<dbReference type="PANTHER" id="PTHR22916:SF3">
    <property type="entry name" value="UDP-GLCNAC:BETAGAL BETA-1,3-N-ACETYLGLUCOSAMINYLTRANSFERASE-LIKE PROTEIN 1"/>
    <property type="match status" value="1"/>
</dbReference>
<accession>A0A512TLN2</accession>
<dbReference type="AlphaFoldDB" id="A0A512TLN2"/>
<dbReference type="PANTHER" id="PTHR22916">
    <property type="entry name" value="GLYCOSYLTRANSFERASE"/>
    <property type="match status" value="1"/>
</dbReference>
<comment type="caution">
    <text evidence="2">The sequence shown here is derived from an EMBL/GenBank/DDBJ whole genome shotgun (WGS) entry which is preliminary data.</text>
</comment>
<dbReference type="RefSeq" id="WP_146868334.1">
    <property type="nucleotide sequence ID" value="NZ_BKBC01000018.1"/>
</dbReference>
<dbReference type="CDD" id="cd00761">
    <property type="entry name" value="Glyco_tranf_GTA_type"/>
    <property type="match status" value="1"/>
</dbReference>
<dbReference type="SUPFAM" id="SSF53448">
    <property type="entry name" value="Nucleotide-diphospho-sugar transferases"/>
    <property type="match status" value="1"/>
</dbReference>
<evidence type="ECO:0000313" key="5">
    <source>
        <dbReference type="Proteomes" id="UP000474042"/>
    </source>
</evidence>
<dbReference type="InterPro" id="IPR029044">
    <property type="entry name" value="Nucleotide-diphossugar_trans"/>
</dbReference>
<reference evidence="3 5" key="2">
    <citation type="submission" date="2020-01" db="EMBL/GenBank/DDBJ databases">
        <title>Genome sequence of a 1,3-propanediol producer, Clostridium butyricum S3.</title>
        <authorList>
            <person name="Zhou J."/>
        </authorList>
    </citation>
    <scope>NUCLEOTIDE SEQUENCE [LARGE SCALE GENOMIC DNA]</scope>
    <source>
        <strain evidence="3 5">S3</strain>
    </source>
</reference>
<evidence type="ECO:0000259" key="1">
    <source>
        <dbReference type="Pfam" id="PF00535"/>
    </source>
</evidence>
<dbReference type="EMBL" id="WOFV02000008">
    <property type="protein sequence ID" value="NAS17098.1"/>
    <property type="molecule type" value="Genomic_DNA"/>
</dbReference>
<evidence type="ECO:0000313" key="4">
    <source>
        <dbReference type="Proteomes" id="UP000321089"/>
    </source>
</evidence>
<dbReference type="InterPro" id="IPR001173">
    <property type="entry name" value="Glyco_trans_2-like"/>
</dbReference>
<reference evidence="2 4" key="1">
    <citation type="submission" date="2019-07" db="EMBL/GenBank/DDBJ databases">
        <title>Whole genome shotgun sequence of Clostridium butyricum NBRC 3858.</title>
        <authorList>
            <person name="Hosoyama A."/>
            <person name="Uohara A."/>
            <person name="Ohji S."/>
            <person name="Ichikawa N."/>
        </authorList>
    </citation>
    <scope>NUCLEOTIDE SEQUENCE [LARGE SCALE GENOMIC DNA]</scope>
    <source>
        <strain evidence="2 4">NBRC 3858</strain>
    </source>
</reference>
<proteinExistence type="predicted"/>
<dbReference type="GO" id="GO:0016758">
    <property type="term" value="F:hexosyltransferase activity"/>
    <property type="evidence" value="ECO:0007669"/>
    <property type="project" value="UniProtKB-ARBA"/>
</dbReference>
<keyword evidence="3" id="KW-0808">Transferase</keyword>
<dbReference type="Gene3D" id="3.90.550.10">
    <property type="entry name" value="Spore Coat Polysaccharide Biosynthesis Protein SpsA, Chain A"/>
    <property type="match status" value="1"/>
</dbReference>
<organism evidence="2 4">
    <name type="scientific">Clostridium butyricum</name>
    <dbReference type="NCBI Taxonomy" id="1492"/>
    <lineage>
        <taxon>Bacteria</taxon>
        <taxon>Bacillati</taxon>
        <taxon>Bacillota</taxon>
        <taxon>Clostridia</taxon>
        <taxon>Eubacteriales</taxon>
        <taxon>Clostridiaceae</taxon>
        <taxon>Clostridium</taxon>
    </lineage>
</organism>
<evidence type="ECO:0000313" key="2">
    <source>
        <dbReference type="EMBL" id="GEQ21170.1"/>
    </source>
</evidence>
<gene>
    <name evidence="2" type="ORF">CBU02nite_16760</name>
    <name evidence="3" type="ORF">GND98_004235</name>
</gene>
<dbReference type="Proteomes" id="UP000474042">
    <property type="component" value="Unassembled WGS sequence"/>
</dbReference>
<sequence>MVKLSVIVPVYNVELYIDDCIKSLLNQTIEDMEIIVVDDGCTDDSIKKLKKYNDGRIKIIHKKNGGLSSARNFGFKYATGIYVAFVDSDDLINNKNSFKEMFDLGIETDADVIVGNSSWYYSENKRHTYKRNRKIFYYGNIMSGEEYIVNFMKKNCMLRTVWTNIYKKKLLIDNNITFKEGILHEDELFTPQVFINSKKIIIYDKEFYMYRQRTGSIMNSNNEIKRCEDMIYICRELNDKIRKIKNIKLKYVLGDHINNLLFKTIYDNRNLNIDKDLLDIVYQNSYKIKQKLKLYALSKNKEVFYALEKIDRIKSRVNKMFNF</sequence>
<name>A0A512TLN2_CLOBU</name>